<dbReference type="GO" id="GO:0046718">
    <property type="term" value="P:symbiont entry into host cell"/>
    <property type="evidence" value="ECO:0007669"/>
    <property type="project" value="UniProtKB-KW"/>
</dbReference>
<dbReference type="EMBL" id="KY040274">
    <property type="protein sequence ID" value="AQY16620.1"/>
    <property type="molecule type" value="Genomic_DNA"/>
</dbReference>
<dbReference type="Proteomes" id="UP000317568">
    <property type="component" value="Genome"/>
</dbReference>
<dbReference type="Proteomes" id="UP000319755">
    <property type="component" value="Genome"/>
</dbReference>
<sequence length="72" mass="8226">MEKLYAGIFGVFMTTPEDDFEEFLDVVQAVLTDSPRAARRVPRAQRLLLFVLLAALLAAILLFLYLKLARRK</sequence>
<gene>
    <name evidence="11" type="primary">MC045L</name>
</gene>
<evidence type="ECO:0000256" key="3">
    <source>
        <dbReference type="ARBA" id="ARBA00022595"/>
    </source>
</evidence>
<keyword evidence="9" id="KW-1160">Virus entry into host cell</keyword>
<name>A0A1S7DLN3_MCV2</name>
<protein>
    <submittedName>
        <fullName evidence="11">MC045</fullName>
    </submittedName>
</protein>
<dbReference type="Proteomes" id="UP000315637">
    <property type="component" value="Segment"/>
</dbReference>
<reference evidence="11" key="1">
    <citation type="journal article" date="2017" name="J. Gen. Virol.">
        <title>Recombination events and variability among full-length genomes of co-circulating molluscum contagiosum virus subtypes 1 and 2.</title>
        <authorList>
            <person name="Lopez-Bueno A."/>
            <person name="Parras-Molto M."/>
            <person name="Lopez-Barrantes O."/>
            <person name="Belda S."/>
            <person name="Alejo A."/>
        </authorList>
    </citation>
    <scope>NUCLEOTIDE SEQUENCE</scope>
    <source>
        <strain evidence="11">Madrid 2016_1</strain>
    </source>
</reference>
<dbReference type="EMBL" id="MH320551">
    <property type="protein sequence ID" value="AYO88192.1"/>
    <property type="molecule type" value="Genomic_DNA"/>
</dbReference>
<evidence type="ECO:0000256" key="4">
    <source>
        <dbReference type="ARBA" id="ARBA00022692"/>
    </source>
</evidence>
<keyword evidence="8 10" id="KW-0472">Membrane</keyword>
<organism evidence="11">
    <name type="scientific">Molluscum contagiosum virus subtype 2</name>
    <name type="common">MOCV</name>
    <name type="synonym">MCVII</name>
    <dbReference type="NCBI Taxonomy" id="10281"/>
    <lineage>
        <taxon>Viruses</taxon>
        <taxon>Varidnaviria</taxon>
        <taxon>Bamfordvirae</taxon>
        <taxon>Nucleocytoviricota</taxon>
        <taxon>Pokkesviricetes</taxon>
        <taxon>Chitovirales</taxon>
        <taxon>Poxviridae</taxon>
        <taxon>Chordopoxvirinae</taxon>
        <taxon>Molluscipoxvirus</taxon>
        <taxon>Molluscipoxvirus molluscum</taxon>
        <taxon>Molluscum contagiosum virus</taxon>
    </lineage>
</organism>
<evidence type="ECO:0000313" key="13">
    <source>
        <dbReference type="EMBL" id="AYO87852.1"/>
    </source>
</evidence>
<evidence type="ECO:0000313" key="14">
    <source>
        <dbReference type="EMBL" id="AYO88022.1"/>
    </source>
</evidence>
<dbReference type="InterPro" id="IPR009175">
    <property type="entry name" value="Poxvirus_I2"/>
</dbReference>
<evidence type="ECO:0000313" key="12">
    <source>
        <dbReference type="EMBL" id="AYO87682.1"/>
    </source>
</evidence>
<dbReference type="Proteomes" id="UP000317891">
    <property type="component" value="Segment"/>
</dbReference>
<evidence type="ECO:0000313" key="11">
    <source>
        <dbReference type="EMBL" id="AQY16620.1"/>
    </source>
</evidence>
<keyword evidence="4 10" id="KW-0812">Transmembrane</keyword>
<evidence type="ECO:0000256" key="6">
    <source>
        <dbReference type="ARBA" id="ARBA00022921"/>
    </source>
</evidence>
<dbReference type="EMBL" id="MH320549">
    <property type="protein sequence ID" value="AYO87852.1"/>
    <property type="molecule type" value="Genomic_DNA"/>
</dbReference>
<accession>A0A1S7DLN3</accession>
<evidence type="ECO:0000256" key="2">
    <source>
        <dbReference type="ARBA" id="ARBA00004381"/>
    </source>
</evidence>
<dbReference type="EMBL" id="MH320556">
    <property type="protein sequence ID" value="AYO89070.1"/>
    <property type="molecule type" value="Genomic_DNA"/>
</dbReference>
<evidence type="ECO:0000313" key="16">
    <source>
        <dbReference type="EMBL" id="AYO89070.1"/>
    </source>
</evidence>
<dbReference type="EMBL" id="MH320548">
    <property type="protein sequence ID" value="AYO87682.1"/>
    <property type="molecule type" value="Genomic_DNA"/>
</dbReference>
<reference evidence="12" key="2">
    <citation type="journal article" date="2018" name="Viruses">
        <title>New Insights into the Evolutionary and Genomic Landscape of Molluscum Contagiosum Virus (MCV) based on Nine MCV1 and Six MCV2 Complete Genome Sequences.</title>
        <authorList>
            <person name="Zorec T."/>
            <person name="Kutnjak D."/>
            <person name="Hosnjak L."/>
            <person name="Kusar B."/>
            <person name="Trcko K."/>
            <person name="Kocjan B."/>
            <person name="Li Y."/>
            <person name="Krizmaric M."/>
            <person name="Miljkovic J."/>
            <person name="Ravnikar M."/>
            <person name="Poljak M."/>
        </authorList>
    </citation>
    <scope>NUCLEOTIDE SEQUENCE [LARGE SCALE GENOMIC DNA]</scope>
    <source>
        <strain evidence="12">MCV2_MB98</strain>
        <strain evidence="13">MCV2_MC313</strain>
        <strain evidence="14">MCV2_MC316</strain>
        <strain evidence="15">MCV2_MC332</strain>
        <strain evidence="16">MCV2_MC515</strain>
    </source>
</reference>
<dbReference type="GO" id="GO:0055036">
    <property type="term" value="C:virion membrane"/>
    <property type="evidence" value="ECO:0007669"/>
    <property type="project" value="UniProtKB-SubCell"/>
</dbReference>
<comment type="function">
    <text evidence="1">Late protein which probably plays a role in virus entry into the host cell.</text>
</comment>
<dbReference type="Pfam" id="PF12575">
    <property type="entry name" value="Pox_EPC_I2-L1"/>
    <property type="match status" value="1"/>
</dbReference>
<evidence type="ECO:0000256" key="8">
    <source>
        <dbReference type="ARBA" id="ARBA00023136"/>
    </source>
</evidence>
<keyword evidence="6" id="KW-0426">Late protein</keyword>
<feature type="transmembrane region" description="Helical" evidence="10">
    <location>
        <begin position="47"/>
        <end position="66"/>
    </location>
</feature>
<keyword evidence="3" id="KW-1162">Viral penetration into host cytoplasm</keyword>
<dbReference type="Proteomes" id="UP000320816">
    <property type="component" value="Segment"/>
</dbReference>
<dbReference type="Proteomes" id="UP000320664">
    <property type="component" value="Segment"/>
</dbReference>
<keyword evidence="7 10" id="KW-1133">Transmembrane helix</keyword>
<evidence type="ECO:0000256" key="1">
    <source>
        <dbReference type="ARBA" id="ARBA00004101"/>
    </source>
</evidence>
<evidence type="ECO:0000256" key="7">
    <source>
        <dbReference type="ARBA" id="ARBA00022989"/>
    </source>
</evidence>
<evidence type="ECO:0000256" key="10">
    <source>
        <dbReference type="SAM" id="Phobius"/>
    </source>
</evidence>
<proteinExistence type="predicted"/>
<dbReference type="PIRSF" id="PIRSF003766">
    <property type="entry name" value="VAC_I2L"/>
    <property type="match status" value="1"/>
</dbReference>
<evidence type="ECO:0000313" key="15">
    <source>
        <dbReference type="EMBL" id="AYO88192.1"/>
    </source>
</evidence>
<reference evidence="12" key="3">
    <citation type="submission" date="2018-05" db="EMBL/GenBank/DDBJ databases">
        <authorList>
            <person name="Zorec T.M."/>
            <person name="Hosnjak L."/>
            <person name="Kutnjak D."/>
            <person name="Kusar B."/>
            <person name="Trcko K."/>
            <person name="Kocjan B.J."/>
            <person name="Li Y."/>
            <person name="Krizmaric M."/>
            <person name="Miljkovic J."/>
            <person name="Ravnikar M."/>
            <person name="Poljak M."/>
        </authorList>
    </citation>
    <scope>NUCLEOTIDE SEQUENCE</scope>
    <source>
        <strain evidence="12">MCV2_MB98</strain>
        <strain evidence="13">MCV2_MC313</strain>
        <strain evidence="14">MCV2_MC316</strain>
        <strain evidence="15">MCV2_MC332</strain>
        <strain evidence="16">MCV2_MC515</strain>
    </source>
</reference>
<comment type="subcellular location">
    <subcellularLocation>
        <location evidence="2">Virion membrane</location>
        <topology evidence="2">Single-pass membrane protein</topology>
    </subcellularLocation>
</comment>
<dbReference type="EMBL" id="MH320550">
    <property type="protein sequence ID" value="AYO88022.1"/>
    <property type="molecule type" value="Genomic_DNA"/>
</dbReference>
<keyword evidence="5" id="KW-0946">Virion</keyword>
<organismHost>
    <name type="scientific">Homo sapiens</name>
    <name type="common">Human</name>
    <dbReference type="NCBI Taxonomy" id="9606"/>
</organismHost>
<evidence type="ECO:0000256" key="9">
    <source>
        <dbReference type="ARBA" id="ARBA00023296"/>
    </source>
</evidence>
<evidence type="ECO:0000256" key="5">
    <source>
        <dbReference type="ARBA" id="ARBA00022844"/>
    </source>
</evidence>